<organism evidence="2 3">
    <name type="scientific">Sorghum bicolor</name>
    <name type="common">Sorghum</name>
    <name type="synonym">Sorghum vulgare</name>
    <dbReference type="NCBI Taxonomy" id="4558"/>
    <lineage>
        <taxon>Eukaryota</taxon>
        <taxon>Viridiplantae</taxon>
        <taxon>Streptophyta</taxon>
        <taxon>Embryophyta</taxon>
        <taxon>Tracheophyta</taxon>
        <taxon>Spermatophyta</taxon>
        <taxon>Magnoliopsida</taxon>
        <taxon>Liliopsida</taxon>
        <taxon>Poales</taxon>
        <taxon>Poaceae</taxon>
        <taxon>PACMAD clade</taxon>
        <taxon>Panicoideae</taxon>
        <taxon>Andropogonodae</taxon>
        <taxon>Andropogoneae</taxon>
        <taxon>Sorghinae</taxon>
        <taxon>Sorghum</taxon>
    </lineage>
</organism>
<keyword evidence="3" id="KW-1185">Reference proteome</keyword>
<reference evidence="2 3" key="1">
    <citation type="journal article" date="2009" name="Nature">
        <title>The Sorghum bicolor genome and the diversification of grasses.</title>
        <authorList>
            <person name="Paterson A.H."/>
            <person name="Bowers J.E."/>
            <person name="Bruggmann R."/>
            <person name="Dubchak I."/>
            <person name="Grimwood J."/>
            <person name="Gundlach H."/>
            <person name="Haberer G."/>
            <person name="Hellsten U."/>
            <person name="Mitros T."/>
            <person name="Poliakov A."/>
            <person name="Schmutz J."/>
            <person name="Spannagl M."/>
            <person name="Tang H."/>
            <person name="Wang X."/>
            <person name="Wicker T."/>
            <person name="Bharti A.K."/>
            <person name="Chapman J."/>
            <person name="Feltus F.A."/>
            <person name="Gowik U."/>
            <person name="Grigoriev I.V."/>
            <person name="Lyons E."/>
            <person name="Maher C.A."/>
            <person name="Martis M."/>
            <person name="Narechania A."/>
            <person name="Otillar R.P."/>
            <person name="Penning B.W."/>
            <person name="Salamov A.A."/>
            <person name="Wang Y."/>
            <person name="Zhang L."/>
            <person name="Carpita N.C."/>
            <person name="Freeling M."/>
            <person name="Gingle A.R."/>
            <person name="Hash C.T."/>
            <person name="Keller B."/>
            <person name="Klein P."/>
            <person name="Kresovich S."/>
            <person name="McCann M.C."/>
            <person name="Ming R."/>
            <person name="Peterson D.G."/>
            <person name="Mehboob-ur-Rahman"/>
            <person name="Ware D."/>
            <person name="Westhoff P."/>
            <person name="Mayer K.F."/>
            <person name="Messing J."/>
            <person name="Rokhsar D.S."/>
        </authorList>
    </citation>
    <scope>NUCLEOTIDE SEQUENCE [LARGE SCALE GENOMIC DNA]</scope>
    <source>
        <strain evidence="3">cv. BTx623</strain>
    </source>
</reference>
<feature type="compositionally biased region" description="Low complexity" evidence="1">
    <location>
        <begin position="114"/>
        <end position="134"/>
    </location>
</feature>
<feature type="region of interest" description="Disordered" evidence="1">
    <location>
        <begin position="77"/>
        <end position="140"/>
    </location>
</feature>
<dbReference type="EMBL" id="CM000760">
    <property type="protein sequence ID" value="OQU90897.1"/>
    <property type="molecule type" value="Genomic_DNA"/>
</dbReference>
<evidence type="ECO:0000313" key="2">
    <source>
        <dbReference type="EMBL" id="OQU90897.1"/>
    </source>
</evidence>
<accession>A0A1Z5S4M3</accession>
<dbReference type="Proteomes" id="UP000000768">
    <property type="component" value="Chromosome 1"/>
</dbReference>
<evidence type="ECO:0000256" key="1">
    <source>
        <dbReference type="SAM" id="MobiDB-lite"/>
    </source>
</evidence>
<sequence>METLDKEAAYSNDLLLFAILLYKELSLSVQLAHQTFHARLVVGRMSGIRNICISVWDQDARVSFQLELQTLVSREVPGGAGRHRPLRHGGGQLMSHRRKTSWRVSRGSDRSMTPTSPASSLCCASASSSATGSSPTPPVS</sequence>
<name>A0A1Z5S4M3_SORBI</name>
<protein>
    <submittedName>
        <fullName evidence="2">Uncharacterized protein</fullName>
    </submittedName>
</protein>
<dbReference type="InParanoid" id="A0A1Z5S4M3"/>
<proteinExistence type="predicted"/>
<evidence type="ECO:0000313" key="3">
    <source>
        <dbReference type="Proteomes" id="UP000000768"/>
    </source>
</evidence>
<dbReference type="AlphaFoldDB" id="A0A1Z5S4M3"/>
<gene>
    <name evidence="2" type="ORF">SORBI_3001G070401</name>
</gene>
<reference evidence="3" key="2">
    <citation type="journal article" date="2018" name="Plant J.">
        <title>The Sorghum bicolor reference genome: improved assembly, gene annotations, a transcriptome atlas, and signatures of genome organization.</title>
        <authorList>
            <person name="McCormick R.F."/>
            <person name="Truong S.K."/>
            <person name="Sreedasyam A."/>
            <person name="Jenkins J."/>
            <person name="Shu S."/>
            <person name="Sims D."/>
            <person name="Kennedy M."/>
            <person name="Amirebrahimi M."/>
            <person name="Weers B.D."/>
            <person name="McKinley B."/>
            <person name="Mattison A."/>
            <person name="Morishige D.T."/>
            <person name="Grimwood J."/>
            <person name="Schmutz J."/>
            <person name="Mullet J.E."/>
        </authorList>
    </citation>
    <scope>NUCLEOTIDE SEQUENCE [LARGE SCALE GENOMIC DNA]</scope>
    <source>
        <strain evidence="3">cv. BTx623</strain>
    </source>
</reference>
<dbReference type="Gramene" id="OQU90897">
    <property type="protein sequence ID" value="OQU90897"/>
    <property type="gene ID" value="SORBI_3001G070401"/>
</dbReference>